<comment type="caution">
    <text evidence="1">The sequence shown here is derived from an EMBL/GenBank/DDBJ whole genome shotgun (WGS) entry which is preliminary data.</text>
</comment>
<proteinExistence type="predicted"/>
<name>A0A645G5Z6_9ZZZZ</name>
<dbReference type="AlphaFoldDB" id="A0A645G5Z6"/>
<dbReference type="EMBL" id="VSSQ01070514">
    <property type="protein sequence ID" value="MPN22301.1"/>
    <property type="molecule type" value="Genomic_DNA"/>
</dbReference>
<protein>
    <recommendedName>
        <fullName evidence="2">TonB-dependent receptor SusC</fullName>
    </recommendedName>
</protein>
<organism evidence="1">
    <name type="scientific">bioreactor metagenome</name>
    <dbReference type="NCBI Taxonomy" id="1076179"/>
    <lineage>
        <taxon>unclassified sequences</taxon>
        <taxon>metagenomes</taxon>
        <taxon>ecological metagenomes</taxon>
    </lineage>
</organism>
<evidence type="ECO:0008006" key="2">
    <source>
        <dbReference type="Google" id="ProtNLM"/>
    </source>
</evidence>
<gene>
    <name evidence="1" type="ORF">SDC9_169684</name>
</gene>
<sequence>MLGYTLPKNLIKSLKLSNARIYVSGDNLGVISARKGLDPRQSLGLGSSTTSGNYSYSAMRTISAGITLSF</sequence>
<reference evidence="1" key="1">
    <citation type="submission" date="2019-08" db="EMBL/GenBank/DDBJ databases">
        <authorList>
            <person name="Kucharzyk K."/>
            <person name="Murdoch R.W."/>
            <person name="Higgins S."/>
            <person name="Loffler F."/>
        </authorList>
    </citation>
    <scope>NUCLEOTIDE SEQUENCE</scope>
</reference>
<accession>A0A645G5Z6</accession>
<evidence type="ECO:0000313" key="1">
    <source>
        <dbReference type="EMBL" id="MPN22301.1"/>
    </source>
</evidence>